<keyword evidence="2" id="KW-1185">Reference proteome</keyword>
<dbReference type="AlphaFoldDB" id="A0A1I0IEQ2"/>
<dbReference type="Proteomes" id="UP000199320">
    <property type="component" value="Unassembled WGS sequence"/>
</dbReference>
<proteinExistence type="predicted"/>
<evidence type="ECO:0000313" key="1">
    <source>
        <dbReference type="EMBL" id="SET94468.1"/>
    </source>
</evidence>
<dbReference type="Pfam" id="PF21811">
    <property type="entry name" value="RdfA"/>
    <property type="match status" value="1"/>
</dbReference>
<gene>
    <name evidence="1" type="ORF">SAMN04488694_1193</name>
</gene>
<evidence type="ECO:0000313" key="2">
    <source>
        <dbReference type="Proteomes" id="UP000199320"/>
    </source>
</evidence>
<protein>
    <submittedName>
        <fullName evidence="1">Uncharacterized protein</fullName>
    </submittedName>
</protein>
<accession>A0A1I0IEQ2</accession>
<name>A0A1I0IEQ2_9EURY</name>
<reference evidence="2" key="1">
    <citation type="submission" date="2016-10" db="EMBL/GenBank/DDBJ databases">
        <authorList>
            <person name="Varghese N."/>
            <person name="Submissions S."/>
        </authorList>
    </citation>
    <scope>NUCLEOTIDE SEQUENCE [LARGE SCALE GENOMIC DNA]</scope>
    <source>
        <strain evidence="2">CDM_6</strain>
    </source>
</reference>
<sequence>MMADASNSNGTPRYKVGKVINRYSLDGMGRELEEYWVGDAKDSYSLRELAEYFNKEVLRSALAGTSQQRFSGDIETIYHALTDDDVSRGEQTRVRKTLERDSIDVEQLQNDFVTHQAIHTYLTKGRDVEKGTEAGDRIESAQQTINGLRGRLIAVVETVLSNLRDTDTLTLGSFDILVKINVHCTDCGTHKNLTELLSDGGCECEDGQ</sequence>
<organism evidence="1 2">
    <name type="scientific">Natrinema hispanicum</name>
    <dbReference type="NCBI Taxonomy" id="392421"/>
    <lineage>
        <taxon>Archaea</taxon>
        <taxon>Methanobacteriati</taxon>
        <taxon>Methanobacteriota</taxon>
        <taxon>Stenosarchaea group</taxon>
        <taxon>Halobacteria</taxon>
        <taxon>Halobacteriales</taxon>
        <taxon>Natrialbaceae</taxon>
        <taxon>Natrinema</taxon>
    </lineage>
</organism>
<dbReference type="InterPro" id="IPR048925">
    <property type="entry name" value="RdfA"/>
</dbReference>
<dbReference type="EMBL" id="FOIC01000019">
    <property type="protein sequence ID" value="SET94468.1"/>
    <property type="molecule type" value="Genomic_DNA"/>
</dbReference>